<accession>A0A2P2PLC2</accession>
<sequence length="22" mass="2431">MSKFSITRCLAKGLVSALFKET</sequence>
<name>A0A2P2PLC2_RHIMU</name>
<proteinExistence type="predicted"/>
<organism evidence="1">
    <name type="scientific">Rhizophora mucronata</name>
    <name type="common">Asiatic mangrove</name>
    <dbReference type="NCBI Taxonomy" id="61149"/>
    <lineage>
        <taxon>Eukaryota</taxon>
        <taxon>Viridiplantae</taxon>
        <taxon>Streptophyta</taxon>
        <taxon>Embryophyta</taxon>
        <taxon>Tracheophyta</taxon>
        <taxon>Spermatophyta</taxon>
        <taxon>Magnoliopsida</taxon>
        <taxon>eudicotyledons</taxon>
        <taxon>Gunneridae</taxon>
        <taxon>Pentapetalae</taxon>
        <taxon>rosids</taxon>
        <taxon>fabids</taxon>
        <taxon>Malpighiales</taxon>
        <taxon>Rhizophoraceae</taxon>
        <taxon>Rhizophora</taxon>
    </lineage>
</organism>
<dbReference type="EMBL" id="GGEC01074935">
    <property type="protein sequence ID" value="MBX55419.1"/>
    <property type="molecule type" value="Transcribed_RNA"/>
</dbReference>
<reference evidence="1" key="1">
    <citation type="submission" date="2018-02" db="EMBL/GenBank/DDBJ databases">
        <title>Rhizophora mucronata_Transcriptome.</title>
        <authorList>
            <person name="Meera S.P."/>
            <person name="Sreeshan A."/>
            <person name="Augustine A."/>
        </authorList>
    </citation>
    <scope>NUCLEOTIDE SEQUENCE</scope>
    <source>
        <tissue evidence="1">Leaf</tissue>
    </source>
</reference>
<evidence type="ECO:0000313" key="1">
    <source>
        <dbReference type="EMBL" id="MBX55419.1"/>
    </source>
</evidence>
<dbReference type="AlphaFoldDB" id="A0A2P2PLC2"/>
<protein>
    <submittedName>
        <fullName evidence="1">Uncharacterized protein</fullName>
    </submittedName>
</protein>